<keyword evidence="2" id="KW-1185">Reference proteome</keyword>
<dbReference type="Proteomes" id="UP001515100">
    <property type="component" value="Unassembled WGS sequence"/>
</dbReference>
<dbReference type="PANTHER" id="PTHR42698:SF1">
    <property type="entry name" value="GTPASE ERA, MITOCHONDRIAL"/>
    <property type="match status" value="1"/>
</dbReference>
<dbReference type="GO" id="GO:0005525">
    <property type="term" value="F:GTP binding"/>
    <property type="evidence" value="ECO:0007669"/>
    <property type="project" value="InterPro"/>
</dbReference>
<name>A0A641AI35_9ACTN</name>
<gene>
    <name evidence="1" type="ORF">ESP62_016715</name>
</gene>
<evidence type="ECO:0000313" key="1">
    <source>
        <dbReference type="EMBL" id="KAA1373601.1"/>
    </source>
</evidence>
<comment type="caution">
    <text evidence="1">The sequence shown here is derived from an EMBL/GenBank/DDBJ whole genome shotgun (WGS) entry which is preliminary data.</text>
</comment>
<dbReference type="GO" id="GO:0005829">
    <property type="term" value="C:cytosol"/>
    <property type="evidence" value="ECO:0007669"/>
    <property type="project" value="TreeGrafter"/>
</dbReference>
<protein>
    <submittedName>
        <fullName evidence="1">ABC transporter</fullName>
    </submittedName>
</protein>
<dbReference type="OrthoDB" id="207675at2"/>
<organism evidence="1 2">
    <name type="scientific">Aeromicrobium fastidiosum</name>
    <dbReference type="NCBI Taxonomy" id="52699"/>
    <lineage>
        <taxon>Bacteria</taxon>
        <taxon>Bacillati</taxon>
        <taxon>Actinomycetota</taxon>
        <taxon>Actinomycetes</taxon>
        <taxon>Propionibacteriales</taxon>
        <taxon>Nocardioidaceae</taxon>
        <taxon>Aeromicrobium</taxon>
    </lineage>
</organism>
<dbReference type="PANTHER" id="PTHR42698">
    <property type="entry name" value="GTPASE ERA"/>
    <property type="match status" value="1"/>
</dbReference>
<dbReference type="GO" id="GO:0019843">
    <property type="term" value="F:rRNA binding"/>
    <property type="evidence" value="ECO:0007669"/>
    <property type="project" value="TreeGrafter"/>
</dbReference>
<accession>A0A641AI35</accession>
<proteinExistence type="predicted"/>
<sequence>MAWCRLICALPPPAAGQRRREGLTVPGDHAPAELLAAMSSLLLSVRDVPLDLEIDGVDEARTIKSDVVDQLSDYILPRLVQLDAPLLAVVGGSTGAGKSTLVNSIVGERVTESGVLRPTTRSPVLVHHPDDAEWFQPDRILPDLERSTEAGANPYALRLASSTGIPKGLAILDAPDVDSIDKGNRDLATQLLAAADLWLFVTSAARYADQVPWDYLRHAAERSTSVAVVLDRTSDEALVEVRGHLARMMTSRGLSDSPLFTVPESGLDADGLLPRSAVAPMVGWLSELAADPKARHMVVHRTLDGAVRHLVMRTHDLADAMETQVDVAALLHGEADDSYRAALDEFSRQSADGTLLRGEVLASWQEFVGTGELLSSVEEKVTRIRDRFVGGMTGKRTRSTEVVDAIETAARMLLTEHAEATAQKVSRVWGSSVPGRRLLDAGTGLDRASGDVRVKAERIVHEWRQAVVELVRVEGADKRMTARFLAFGVNGIAVALMISMFARDAEATVAGGTATLGRRLLDAIFGEAVVDQLIGRAHDDLVARAGSLLETELARFHDLVDSPDSLRAHQAALRASARRAEYSRHADFLNGETTP</sequence>
<evidence type="ECO:0000313" key="2">
    <source>
        <dbReference type="Proteomes" id="UP001515100"/>
    </source>
</evidence>
<dbReference type="GO" id="GO:0000028">
    <property type="term" value="P:ribosomal small subunit assembly"/>
    <property type="evidence" value="ECO:0007669"/>
    <property type="project" value="TreeGrafter"/>
</dbReference>
<dbReference type="GO" id="GO:0043024">
    <property type="term" value="F:ribosomal small subunit binding"/>
    <property type="evidence" value="ECO:0007669"/>
    <property type="project" value="TreeGrafter"/>
</dbReference>
<dbReference type="InterPro" id="IPR027417">
    <property type="entry name" value="P-loop_NTPase"/>
</dbReference>
<dbReference type="AlphaFoldDB" id="A0A641AI35"/>
<dbReference type="SUPFAM" id="SSF52540">
    <property type="entry name" value="P-loop containing nucleoside triphosphate hydrolases"/>
    <property type="match status" value="1"/>
</dbReference>
<reference evidence="1" key="1">
    <citation type="submission" date="2019-09" db="EMBL/GenBank/DDBJ databases">
        <authorList>
            <person name="Li J."/>
        </authorList>
    </citation>
    <scope>NUCLEOTIDE SEQUENCE [LARGE SCALE GENOMIC DNA]</scope>
    <source>
        <strain evidence="1">NRBC 14897</strain>
    </source>
</reference>
<dbReference type="InterPro" id="IPR005662">
    <property type="entry name" value="GTPase_Era-like"/>
</dbReference>
<dbReference type="Gene3D" id="3.40.50.300">
    <property type="entry name" value="P-loop containing nucleotide triphosphate hydrolases"/>
    <property type="match status" value="1"/>
</dbReference>
<dbReference type="EMBL" id="SDPP02000005">
    <property type="protein sequence ID" value="KAA1373601.1"/>
    <property type="molecule type" value="Genomic_DNA"/>
</dbReference>